<proteinExistence type="inferred from homology"/>
<dbReference type="Pfam" id="PF04828">
    <property type="entry name" value="GFA"/>
    <property type="match status" value="1"/>
</dbReference>
<dbReference type="PANTHER" id="PTHR33337">
    <property type="entry name" value="GFA DOMAIN-CONTAINING PROTEIN"/>
    <property type="match status" value="1"/>
</dbReference>
<dbReference type="InterPro" id="IPR006913">
    <property type="entry name" value="CENP-V/GFA"/>
</dbReference>
<reference evidence="6 7" key="1">
    <citation type="submission" date="2019-12" db="EMBL/GenBank/DDBJ databases">
        <title>Genomic-based taxomic classification of the family Erythrobacteraceae.</title>
        <authorList>
            <person name="Xu L."/>
        </authorList>
    </citation>
    <scope>NUCLEOTIDE SEQUENCE [LARGE SCALE GENOMIC DNA]</scope>
    <source>
        <strain evidence="6 7">DSM 18604</strain>
    </source>
</reference>
<evidence type="ECO:0000256" key="4">
    <source>
        <dbReference type="ARBA" id="ARBA00023239"/>
    </source>
</evidence>
<feature type="domain" description="CENP-V/GFA" evidence="5">
    <location>
        <begin position="5"/>
        <end position="133"/>
    </location>
</feature>
<evidence type="ECO:0000256" key="3">
    <source>
        <dbReference type="ARBA" id="ARBA00022833"/>
    </source>
</evidence>
<sequence>MDKPRHASCQCGVLSAAIKPGAEHQTVLCHCSDCQKRSGSPFGLAAYFQRDAVEVTGEAKEFSRRTATGSELTNGFCPQCGSTLYVKLKRKPDLLGIPVGAFADPTFPAPLRAVWAQDQHSWITLPTGLKTYQRGTDGS</sequence>
<dbReference type="GO" id="GO:0046872">
    <property type="term" value="F:metal ion binding"/>
    <property type="evidence" value="ECO:0007669"/>
    <property type="project" value="UniProtKB-KW"/>
</dbReference>
<comment type="similarity">
    <text evidence="1">Belongs to the Gfa family.</text>
</comment>
<dbReference type="InterPro" id="IPR011057">
    <property type="entry name" value="Mss4-like_sf"/>
</dbReference>
<dbReference type="AlphaFoldDB" id="A0A845ACH9"/>
<dbReference type="SUPFAM" id="SSF51316">
    <property type="entry name" value="Mss4-like"/>
    <property type="match status" value="1"/>
</dbReference>
<keyword evidence="7" id="KW-1185">Reference proteome</keyword>
<accession>A0A845ACH9</accession>
<evidence type="ECO:0000256" key="1">
    <source>
        <dbReference type="ARBA" id="ARBA00005495"/>
    </source>
</evidence>
<evidence type="ECO:0000256" key="2">
    <source>
        <dbReference type="ARBA" id="ARBA00022723"/>
    </source>
</evidence>
<keyword evidence="4" id="KW-0456">Lyase</keyword>
<organism evidence="6 7">
    <name type="scientific">Altericroceibacterium indicum</name>
    <dbReference type="NCBI Taxonomy" id="374177"/>
    <lineage>
        <taxon>Bacteria</taxon>
        <taxon>Pseudomonadati</taxon>
        <taxon>Pseudomonadota</taxon>
        <taxon>Alphaproteobacteria</taxon>
        <taxon>Sphingomonadales</taxon>
        <taxon>Erythrobacteraceae</taxon>
        <taxon>Altericroceibacterium</taxon>
    </lineage>
</organism>
<protein>
    <submittedName>
        <fullName evidence="6">Aldehyde-activating protein</fullName>
    </submittedName>
</protein>
<dbReference type="Proteomes" id="UP000460561">
    <property type="component" value="Unassembled WGS sequence"/>
</dbReference>
<dbReference type="EMBL" id="WTYQ01000001">
    <property type="protein sequence ID" value="MXP24888.1"/>
    <property type="molecule type" value="Genomic_DNA"/>
</dbReference>
<keyword evidence="2" id="KW-0479">Metal-binding</keyword>
<dbReference type="Gene3D" id="3.90.1590.10">
    <property type="entry name" value="glutathione-dependent formaldehyde- activating enzyme (gfa)"/>
    <property type="match status" value="1"/>
</dbReference>
<gene>
    <name evidence="6" type="ORF">GRI39_02355</name>
</gene>
<dbReference type="OrthoDB" id="7186766at2"/>
<evidence type="ECO:0000313" key="6">
    <source>
        <dbReference type="EMBL" id="MXP24888.1"/>
    </source>
</evidence>
<evidence type="ECO:0000313" key="7">
    <source>
        <dbReference type="Proteomes" id="UP000460561"/>
    </source>
</evidence>
<dbReference type="PROSITE" id="PS51891">
    <property type="entry name" value="CENP_V_GFA"/>
    <property type="match status" value="1"/>
</dbReference>
<comment type="caution">
    <text evidence="6">The sequence shown here is derived from an EMBL/GenBank/DDBJ whole genome shotgun (WGS) entry which is preliminary data.</text>
</comment>
<dbReference type="GO" id="GO:0016846">
    <property type="term" value="F:carbon-sulfur lyase activity"/>
    <property type="evidence" value="ECO:0007669"/>
    <property type="project" value="InterPro"/>
</dbReference>
<evidence type="ECO:0000259" key="5">
    <source>
        <dbReference type="PROSITE" id="PS51891"/>
    </source>
</evidence>
<dbReference type="PANTHER" id="PTHR33337:SF40">
    <property type="entry name" value="CENP-V_GFA DOMAIN-CONTAINING PROTEIN-RELATED"/>
    <property type="match status" value="1"/>
</dbReference>
<keyword evidence="3" id="KW-0862">Zinc</keyword>
<name>A0A845ACH9_9SPHN</name>
<dbReference type="RefSeq" id="WP_160738076.1">
    <property type="nucleotide sequence ID" value="NZ_WTYQ01000001.1"/>
</dbReference>